<feature type="transmembrane region" description="Helical" evidence="1">
    <location>
        <begin position="171"/>
        <end position="191"/>
    </location>
</feature>
<evidence type="ECO:0000256" key="1">
    <source>
        <dbReference type="SAM" id="Phobius"/>
    </source>
</evidence>
<dbReference type="RefSeq" id="WP_146851024.1">
    <property type="nucleotide sequence ID" value="NZ_BKAG01000017.1"/>
</dbReference>
<accession>A0A512M9M8</accession>
<keyword evidence="1" id="KW-0812">Transmembrane</keyword>
<comment type="caution">
    <text evidence="2">The sequence shown here is derived from an EMBL/GenBank/DDBJ whole genome shotgun (WGS) entry which is preliminary data.</text>
</comment>
<proteinExistence type="predicted"/>
<dbReference type="EMBL" id="BKAG01000017">
    <property type="protein sequence ID" value="GEP43447.1"/>
    <property type="molecule type" value="Genomic_DNA"/>
</dbReference>
<protein>
    <submittedName>
        <fullName evidence="2">Uncharacterized protein</fullName>
    </submittedName>
</protein>
<feature type="transmembrane region" description="Helical" evidence="1">
    <location>
        <begin position="6"/>
        <end position="31"/>
    </location>
</feature>
<name>A0A512M9M8_9BACT</name>
<keyword evidence="1" id="KW-1133">Transmembrane helix</keyword>
<dbReference type="AlphaFoldDB" id="A0A512M9M8"/>
<feature type="transmembrane region" description="Helical" evidence="1">
    <location>
        <begin position="197"/>
        <end position="219"/>
    </location>
</feature>
<evidence type="ECO:0000313" key="2">
    <source>
        <dbReference type="EMBL" id="GEP43447.1"/>
    </source>
</evidence>
<gene>
    <name evidence="2" type="ORF">BGE01nite_27380</name>
</gene>
<keyword evidence="3" id="KW-1185">Reference proteome</keyword>
<reference evidence="2 3" key="1">
    <citation type="submission" date="2019-07" db="EMBL/GenBank/DDBJ databases">
        <title>Whole genome shotgun sequence of Brevifollis gellanilyticus NBRC 108608.</title>
        <authorList>
            <person name="Hosoyama A."/>
            <person name="Uohara A."/>
            <person name="Ohji S."/>
            <person name="Ichikawa N."/>
        </authorList>
    </citation>
    <scope>NUCLEOTIDE SEQUENCE [LARGE SCALE GENOMIC DNA]</scope>
    <source>
        <strain evidence="2 3">NBRC 108608</strain>
    </source>
</reference>
<dbReference type="Proteomes" id="UP000321577">
    <property type="component" value="Unassembled WGS sequence"/>
</dbReference>
<dbReference type="OrthoDB" id="190314at2"/>
<keyword evidence="1" id="KW-0472">Membrane</keyword>
<evidence type="ECO:0000313" key="3">
    <source>
        <dbReference type="Proteomes" id="UP000321577"/>
    </source>
</evidence>
<organism evidence="2 3">
    <name type="scientific">Brevifollis gellanilyticus</name>
    <dbReference type="NCBI Taxonomy" id="748831"/>
    <lineage>
        <taxon>Bacteria</taxon>
        <taxon>Pseudomonadati</taxon>
        <taxon>Verrucomicrobiota</taxon>
        <taxon>Verrucomicrobiia</taxon>
        <taxon>Verrucomicrobiales</taxon>
        <taxon>Verrucomicrobiaceae</taxon>
    </lineage>
</organism>
<sequence>MTDGQWLFLLFALLYLAECLRLVPAGAWLLMAHGKEGALRRVFAPLDFAGRRFLVLPVLPPPPVHAVMLPWQLLPCEAGLEVLNEEGRPEAVIPWAEVKPQATERVLQLSQGQRVLFHHADLASAMAERVRKWTTMNAEARERDFEKHARATLDVQKVTAHMAESTRLTRWLRRVSLMTFLLCFGVLPVIYRQLGDGVGILNAAGVMALLMWVQAILFWRAAGDLPKGRVKHRFWKTLPMFFLPQFGLRAADHILEARWLESHPLAAWCSLTESSRLKLARLFWNAACHPSAASGDLQQRLLRVFWKERGFDEAKLEEVPERQPGSAAYCPRCSTQFRDASMLCKDCGGVALKPF</sequence>